<evidence type="ECO:0000256" key="3">
    <source>
        <dbReference type="ARBA" id="ARBA00022448"/>
    </source>
</evidence>
<dbReference type="NCBIfam" id="TIGR00801">
    <property type="entry name" value="ncs2"/>
    <property type="match status" value="1"/>
</dbReference>
<dbReference type="InParanoid" id="A0A152A0V5"/>
<proteinExistence type="inferred from homology"/>
<comment type="caution">
    <text evidence="8">The sequence shown here is derived from an EMBL/GenBank/DDBJ whole genome shotgun (WGS) entry which is preliminary data.</text>
</comment>
<evidence type="ECO:0000256" key="5">
    <source>
        <dbReference type="ARBA" id="ARBA00022989"/>
    </source>
</evidence>
<comment type="similarity">
    <text evidence="2">Belongs to the nucleobase:cation symporter-2 (NCS2) (TC 2.A.40) family.</text>
</comment>
<evidence type="ECO:0000256" key="2">
    <source>
        <dbReference type="ARBA" id="ARBA00008821"/>
    </source>
</evidence>
<dbReference type="OrthoDB" id="1641903at2759"/>
<feature type="transmembrane region" description="Helical" evidence="7">
    <location>
        <begin position="375"/>
        <end position="397"/>
    </location>
</feature>
<feature type="transmembrane region" description="Helical" evidence="7">
    <location>
        <begin position="347"/>
        <end position="369"/>
    </location>
</feature>
<dbReference type="PANTHER" id="PTHR42810:SF2">
    <property type="entry name" value="PURINE PERMEASE C1399.01C-RELATED"/>
    <property type="match status" value="1"/>
</dbReference>
<dbReference type="OMA" id="TIIQCKG"/>
<dbReference type="Pfam" id="PF00860">
    <property type="entry name" value="Xan_ur_permease"/>
    <property type="match status" value="1"/>
</dbReference>
<dbReference type="FunCoup" id="A0A152A0V5">
    <property type="interactions" value="6"/>
</dbReference>
<sequence length="522" mass="54901">MTRCTLANSYQNFLRLCGVIWKLVVNYFPKYTLNPQSDPQSVVGPTERLPISSTTGIALQHVLAMFGSTVVGPLLMGFSPNTALLFSGIGTLIFYVCTGGKVPSYVGSSFAFIGVVNSATGFVYVPGGPGNQHIGLASGGILICGVCYLAIAIVVMLVGSRWLEVLMPPVVTGAVVITIGLSLSGSAIIQASTTGFDAWMALLTVVIVCLVTTYAPGPLRRLPVLIGGLTSYLVYLFFGLGGIGPGIDFSLLSNSKWIGIPPTARPVFDGSAITLIAPVAIILAAENIGHIKAVGAMTESSLDKFLGRAFLGDSLATILAASFGSIGTTTYAENIGVMSITRIFSTLTFVIAAFVAIILGILPIFGAFIQTIPPGVFGGLSVVLFGIVGITGIRMWIGNQIDFQKSRNLLTAGVTIVVGIGMAGGHVVQWGVVKFDGIGCATLTAIVLYQLLRDDWGEMLTKLWNKITKKNTTSDKISTNDTITPNPFDDNTSIEPLEVPSTIVGDENNQNSSSVVCLETHF</sequence>
<dbReference type="EMBL" id="LODT01000020">
    <property type="protein sequence ID" value="KYQ99700.1"/>
    <property type="molecule type" value="Genomic_DNA"/>
</dbReference>
<keyword evidence="9" id="KW-1185">Reference proteome</keyword>
<keyword evidence="5 7" id="KW-1133">Transmembrane helix</keyword>
<feature type="transmembrane region" description="Helical" evidence="7">
    <location>
        <begin position="137"/>
        <end position="158"/>
    </location>
</feature>
<evidence type="ECO:0000256" key="1">
    <source>
        <dbReference type="ARBA" id="ARBA00004141"/>
    </source>
</evidence>
<reference evidence="8 9" key="1">
    <citation type="submission" date="2015-12" db="EMBL/GenBank/DDBJ databases">
        <title>Dictyostelia acquired genes for synthesis and detection of signals that induce cell-type specialization by lateral gene transfer from prokaryotes.</title>
        <authorList>
            <person name="Gloeckner G."/>
            <person name="Schaap P."/>
        </authorList>
    </citation>
    <scope>NUCLEOTIDE SEQUENCE [LARGE SCALE GENOMIC DNA]</scope>
    <source>
        <strain evidence="8 9">TK</strain>
    </source>
</reference>
<feature type="transmembrane region" description="Helical" evidence="7">
    <location>
        <begin position="409"/>
        <end position="429"/>
    </location>
</feature>
<keyword evidence="6 7" id="KW-0472">Membrane</keyword>
<dbReference type="PANTHER" id="PTHR42810">
    <property type="entry name" value="PURINE PERMEASE C1399.01C-RELATED"/>
    <property type="match status" value="1"/>
</dbReference>
<feature type="transmembrane region" description="Helical" evidence="7">
    <location>
        <begin position="198"/>
        <end position="217"/>
    </location>
</feature>
<evidence type="ECO:0000256" key="6">
    <source>
        <dbReference type="ARBA" id="ARBA00023136"/>
    </source>
</evidence>
<dbReference type="InterPro" id="IPR006043">
    <property type="entry name" value="NCS2"/>
</dbReference>
<keyword evidence="4 7" id="KW-0812">Transmembrane</keyword>
<dbReference type="GO" id="GO:0042907">
    <property type="term" value="F:xanthine transmembrane transporter activity"/>
    <property type="evidence" value="ECO:0007669"/>
    <property type="project" value="TreeGrafter"/>
</dbReference>
<keyword evidence="3" id="KW-0813">Transport</keyword>
<feature type="transmembrane region" description="Helical" evidence="7">
    <location>
        <begin position="105"/>
        <end position="125"/>
    </location>
</feature>
<dbReference type="InterPro" id="IPR006042">
    <property type="entry name" value="Xan_ur_permease"/>
</dbReference>
<protein>
    <submittedName>
        <fullName evidence="8">Xanthine/uracil permease family protein</fullName>
    </submittedName>
</protein>
<dbReference type="Proteomes" id="UP000076078">
    <property type="component" value="Unassembled WGS sequence"/>
</dbReference>
<feature type="transmembrane region" description="Helical" evidence="7">
    <location>
        <begin position="224"/>
        <end position="247"/>
    </location>
</feature>
<organism evidence="8 9">
    <name type="scientific">Tieghemostelium lacteum</name>
    <name type="common">Slime mold</name>
    <name type="synonym">Dictyostelium lacteum</name>
    <dbReference type="NCBI Taxonomy" id="361077"/>
    <lineage>
        <taxon>Eukaryota</taxon>
        <taxon>Amoebozoa</taxon>
        <taxon>Evosea</taxon>
        <taxon>Eumycetozoa</taxon>
        <taxon>Dictyostelia</taxon>
        <taxon>Dictyosteliales</taxon>
        <taxon>Raperosteliaceae</taxon>
        <taxon>Tieghemostelium</taxon>
    </lineage>
</organism>
<dbReference type="AlphaFoldDB" id="A0A152A0V5"/>
<name>A0A152A0V5_TIELA</name>
<feature type="transmembrane region" description="Helical" evidence="7">
    <location>
        <begin position="170"/>
        <end position="192"/>
    </location>
</feature>
<accession>A0A152A0V5</accession>
<dbReference type="GO" id="GO:0005886">
    <property type="term" value="C:plasma membrane"/>
    <property type="evidence" value="ECO:0007669"/>
    <property type="project" value="TreeGrafter"/>
</dbReference>
<evidence type="ECO:0000313" key="9">
    <source>
        <dbReference type="Proteomes" id="UP000076078"/>
    </source>
</evidence>
<evidence type="ECO:0000313" key="8">
    <source>
        <dbReference type="EMBL" id="KYQ99700.1"/>
    </source>
</evidence>
<evidence type="ECO:0000256" key="4">
    <source>
        <dbReference type="ARBA" id="ARBA00022692"/>
    </source>
</evidence>
<evidence type="ECO:0000256" key="7">
    <source>
        <dbReference type="SAM" id="Phobius"/>
    </source>
</evidence>
<feature type="transmembrane region" description="Helical" evidence="7">
    <location>
        <begin position="82"/>
        <end position="98"/>
    </location>
</feature>
<dbReference type="STRING" id="361077.A0A152A0V5"/>
<gene>
    <name evidence="8" type="ORF">DLAC_03640</name>
</gene>
<feature type="transmembrane region" description="Helical" evidence="7">
    <location>
        <begin position="267"/>
        <end position="285"/>
    </location>
</feature>
<comment type="subcellular location">
    <subcellularLocation>
        <location evidence="1">Membrane</location>
        <topology evidence="1">Multi-pass membrane protein</topology>
    </subcellularLocation>
</comment>